<feature type="non-terminal residue" evidence="1">
    <location>
        <position position="178"/>
    </location>
</feature>
<evidence type="ECO:0000313" key="1">
    <source>
        <dbReference type="EMBL" id="CAH3036873.1"/>
    </source>
</evidence>
<reference evidence="1 2" key="1">
    <citation type="submission" date="2022-05" db="EMBL/GenBank/DDBJ databases">
        <authorList>
            <consortium name="Genoscope - CEA"/>
            <person name="William W."/>
        </authorList>
    </citation>
    <scope>NUCLEOTIDE SEQUENCE [LARGE SCALE GENOMIC DNA]</scope>
</reference>
<gene>
    <name evidence="1" type="ORF">PEVE_00039687</name>
</gene>
<organism evidence="1 2">
    <name type="scientific">Porites evermanni</name>
    <dbReference type="NCBI Taxonomy" id="104178"/>
    <lineage>
        <taxon>Eukaryota</taxon>
        <taxon>Metazoa</taxon>
        <taxon>Cnidaria</taxon>
        <taxon>Anthozoa</taxon>
        <taxon>Hexacorallia</taxon>
        <taxon>Scleractinia</taxon>
        <taxon>Fungiina</taxon>
        <taxon>Poritidae</taxon>
        <taxon>Porites</taxon>
    </lineage>
</organism>
<keyword evidence="2" id="KW-1185">Reference proteome</keyword>
<dbReference type="Proteomes" id="UP001159427">
    <property type="component" value="Unassembled WGS sequence"/>
</dbReference>
<accession>A0ABN8MVC1</accession>
<evidence type="ECO:0000313" key="2">
    <source>
        <dbReference type="Proteomes" id="UP001159427"/>
    </source>
</evidence>
<protein>
    <submittedName>
        <fullName evidence="1">Uncharacterized protein</fullName>
    </submittedName>
</protein>
<comment type="caution">
    <text evidence="1">The sequence shown here is derived from an EMBL/GenBank/DDBJ whole genome shotgun (WGS) entry which is preliminary data.</text>
</comment>
<proteinExistence type="predicted"/>
<dbReference type="EMBL" id="CALNXI010000703">
    <property type="protein sequence ID" value="CAH3036873.1"/>
    <property type="molecule type" value="Genomic_DNA"/>
</dbReference>
<sequence length="178" mass="20305">MTDRGREFTVHLKRKAALKGKKEFRLRLVSFAKSIYDIGNPDFIRSELQKFKSLADKAIQGFIDWMNLTVEAEEINEITCQQYELQSSWEKVCATALSRLEFLQVKEETKSNLSNGSRISSSSSVSKLLGLKAKRAALEQKIIFADTIKEQEKTLAKVKLQQELSETLAEERVFQVAL</sequence>
<name>A0ABN8MVC1_9CNID</name>